<sequence length="406" mass="43883">MRILTIGNMYPPHQLGGAEIVWQSWVEHARAAGHEVRVLTSDVVIPGAVVSAASETGVARTLRWYWEDHAFPKRSLPARVRLERENARTLARELAAVRPDVVVWWAMAGMSFGLVERVRRAGVPMVAVLGDYWLTYGPDVDGWMAPFRSRPRLGAVAERLTGLPTSVDLGTGMHYVFISETVRGRALEAFPGLPDHEVANHGPDLSLFRPAPRPDWSWKLLYLGRIDERKGVAVAVRALLRLPEEATLTITGSGDEAHLDDLRALAASLGLGERVTFAGKRPRAELPGVLAAADALVFPVTWAEPWGLVPSEAMAVGLPVVGSGRGGSGEYMRDGENALLFDPEAGGPEALAARLRELAADPALRERLRTAGRATVEAICADDFDTRVQAAAARAASRTPTPPTDS</sequence>
<dbReference type="PANTHER" id="PTHR45947:SF13">
    <property type="entry name" value="TRANSFERASE"/>
    <property type="match status" value="1"/>
</dbReference>
<dbReference type="InterPro" id="IPR050194">
    <property type="entry name" value="Glycosyltransferase_grp1"/>
</dbReference>
<dbReference type="GO" id="GO:0016757">
    <property type="term" value="F:glycosyltransferase activity"/>
    <property type="evidence" value="ECO:0007669"/>
    <property type="project" value="UniProtKB-KW"/>
</dbReference>
<keyword evidence="3" id="KW-1185">Reference proteome</keyword>
<accession>A0ABY5DQ22</accession>
<dbReference type="EC" id="2.4.-.-" evidence="2"/>
<evidence type="ECO:0000259" key="1">
    <source>
        <dbReference type="Pfam" id="PF00534"/>
    </source>
</evidence>
<proteinExistence type="predicted"/>
<dbReference type="PANTHER" id="PTHR45947">
    <property type="entry name" value="SULFOQUINOVOSYL TRANSFERASE SQD2"/>
    <property type="match status" value="1"/>
</dbReference>
<keyword evidence="2" id="KW-0808">Transferase</keyword>
<evidence type="ECO:0000313" key="2">
    <source>
        <dbReference type="EMBL" id="UTI62679.1"/>
    </source>
</evidence>
<dbReference type="InterPro" id="IPR001296">
    <property type="entry name" value="Glyco_trans_1"/>
</dbReference>
<dbReference type="RefSeq" id="WP_254569414.1">
    <property type="nucleotide sequence ID" value="NZ_CP098502.1"/>
</dbReference>
<protein>
    <submittedName>
        <fullName evidence="2">Glycosyltransferase</fullName>
        <ecNumber evidence="2">2.4.-.-</ecNumber>
    </submittedName>
</protein>
<keyword evidence="2" id="KW-0328">Glycosyltransferase</keyword>
<organism evidence="2 3">
    <name type="scientific">Paraconexibacter antarcticus</name>
    <dbReference type="NCBI Taxonomy" id="2949664"/>
    <lineage>
        <taxon>Bacteria</taxon>
        <taxon>Bacillati</taxon>
        <taxon>Actinomycetota</taxon>
        <taxon>Thermoleophilia</taxon>
        <taxon>Solirubrobacterales</taxon>
        <taxon>Paraconexibacteraceae</taxon>
        <taxon>Paraconexibacter</taxon>
    </lineage>
</organism>
<dbReference type="EMBL" id="CP098502">
    <property type="protein sequence ID" value="UTI62679.1"/>
    <property type="molecule type" value="Genomic_DNA"/>
</dbReference>
<name>A0ABY5DQ22_9ACTN</name>
<dbReference type="SUPFAM" id="SSF53756">
    <property type="entry name" value="UDP-Glycosyltransferase/glycogen phosphorylase"/>
    <property type="match status" value="1"/>
</dbReference>
<dbReference type="Pfam" id="PF00534">
    <property type="entry name" value="Glycos_transf_1"/>
    <property type="match status" value="1"/>
</dbReference>
<reference evidence="2 3" key="1">
    <citation type="submission" date="2022-06" db="EMBL/GenBank/DDBJ databases">
        <title>Paraconexibacter antarcticus.</title>
        <authorList>
            <person name="Kim C.S."/>
        </authorList>
    </citation>
    <scope>NUCLEOTIDE SEQUENCE [LARGE SCALE GENOMIC DNA]</scope>
    <source>
        <strain evidence="2 3">02-257</strain>
    </source>
</reference>
<feature type="domain" description="Glycosyl transferase family 1" evidence="1">
    <location>
        <begin position="214"/>
        <end position="374"/>
    </location>
</feature>
<dbReference type="Gene3D" id="3.40.50.2000">
    <property type="entry name" value="Glycogen Phosphorylase B"/>
    <property type="match status" value="2"/>
</dbReference>
<dbReference type="Proteomes" id="UP001056035">
    <property type="component" value="Chromosome"/>
</dbReference>
<gene>
    <name evidence="2" type="ORF">NBH00_15070</name>
</gene>
<evidence type="ECO:0000313" key="3">
    <source>
        <dbReference type="Proteomes" id="UP001056035"/>
    </source>
</evidence>